<dbReference type="InterPro" id="IPR000620">
    <property type="entry name" value="EamA_dom"/>
</dbReference>
<feature type="transmembrane region" description="Helical" evidence="7">
    <location>
        <begin position="151"/>
        <end position="168"/>
    </location>
</feature>
<evidence type="ECO:0000256" key="5">
    <source>
        <dbReference type="ARBA" id="ARBA00023136"/>
    </source>
</evidence>
<keyword evidence="3 7" id="KW-0812">Transmembrane</keyword>
<dbReference type="RefSeq" id="WP_263722774.1">
    <property type="nucleotide sequence ID" value="NZ_JAOWLA010000017.1"/>
</dbReference>
<evidence type="ECO:0000313" key="10">
    <source>
        <dbReference type="Proteomes" id="UP001652503"/>
    </source>
</evidence>
<evidence type="ECO:0000256" key="6">
    <source>
        <dbReference type="SAM" id="MobiDB-lite"/>
    </source>
</evidence>
<keyword evidence="4 7" id="KW-1133">Transmembrane helix</keyword>
<feature type="domain" description="EamA" evidence="8">
    <location>
        <begin position="151"/>
        <end position="275"/>
    </location>
</feature>
<comment type="subcellular location">
    <subcellularLocation>
        <location evidence="1">Membrane</location>
        <topology evidence="1">Multi-pass membrane protein</topology>
    </subcellularLocation>
</comment>
<dbReference type="InterPro" id="IPR037185">
    <property type="entry name" value="EmrE-like"/>
</dbReference>
<feature type="transmembrane region" description="Helical" evidence="7">
    <location>
        <begin position="210"/>
        <end position="230"/>
    </location>
</feature>
<feature type="transmembrane region" description="Helical" evidence="7">
    <location>
        <begin position="41"/>
        <end position="61"/>
    </location>
</feature>
<evidence type="ECO:0000256" key="7">
    <source>
        <dbReference type="SAM" id="Phobius"/>
    </source>
</evidence>
<name>A0ABT2Z5E1_9RHOB</name>
<evidence type="ECO:0000259" key="8">
    <source>
        <dbReference type="Pfam" id="PF00892"/>
    </source>
</evidence>
<evidence type="ECO:0000256" key="1">
    <source>
        <dbReference type="ARBA" id="ARBA00004141"/>
    </source>
</evidence>
<reference evidence="9 10" key="1">
    <citation type="submission" date="2022-10" db="EMBL/GenBank/DDBJ databases">
        <title>Defluviimonas sp. nov., isolated from ocean surface water.</title>
        <authorList>
            <person name="He W."/>
            <person name="Wang L."/>
            <person name="Zhang D.-F."/>
        </authorList>
    </citation>
    <scope>NUCLEOTIDE SEQUENCE [LARGE SCALE GENOMIC DNA]</scope>
    <source>
        <strain evidence="9 10">WL0075</strain>
    </source>
</reference>
<dbReference type="EMBL" id="JAOWLA010000017">
    <property type="protein sequence ID" value="MCV2866245.1"/>
    <property type="molecule type" value="Genomic_DNA"/>
</dbReference>
<feature type="region of interest" description="Disordered" evidence="6">
    <location>
        <begin position="300"/>
        <end position="319"/>
    </location>
</feature>
<dbReference type="SUPFAM" id="SSF103481">
    <property type="entry name" value="Multidrug resistance efflux transporter EmrE"/>
    <property type="match status" value="2"/>
</dbReference>
<feature type="domain" description="EamA" evidence="8">
    <location>
        <begin position="8"/>
        <end position="141"/>
    </location>
</feature>
<keyword evidence="5 7" id="KW-0472">Membrane</keyword>
<feature type="transmembrane region" description="Helical" evidence="7">
    <location>
        <begin position="73"/>
        <end position="91"/>
    </location>
</feature>
<dbReference type="Pfam" id="PF00892">
    <property type="entry name" value="EamA"/>
    <property type="match status" value="2"/>
</dbReference>
<evidence type="ECO:0000313" key="9">
    <source>
        <dbReference type="EMBL" id="MCV2866245.1"/>
    </source>
</evidence>
<feature type="transmembrane region" description="Helical" evidence="7">
    <location>
        <begin position="127"/>
        <end position="145"/>
    </location>
</feature>
<feature type="transmembrane region" description="Helical" evidence="7">
    <location>
        <begin position="97"/>
        <end position="120"/>
    </location>
</feature>
<evidence type="ECO:0000256" key="2">
    <source>
        <dbReference type="ARBA" id="ARBA00009853"/>
    </source>
</evidence>
<keyword evidence="10" id="KW-1185">Reference proteome</keyword>
<comment type="similarity">
    <text evidence="2">Belongs to the drug/metabolite transporter (DMT) superfamily. 10 TMS drug/metabolite exporter (DME) (TC 2.A.7.3) family.</text>
</comment>
<comment type="caution">
    <text evidence="9">The sequence shown here is derived from an EMBL/GenBank/DDBJ whole genome shotgun (WGS) entry which is preliminary data.</text>
</comment>
<dbReference type="PANTHER" id="PTHR22911">
    <property type="entry name" value="ACYL-MALONYL CONDENSING ENZYME-RELATED"/>
    <property type="match status" value="1"/>
</dbReference>
<feature type="transmembrane region" description="Helical" evidence="7">
    <location>
        <begin position="242"/>
        <end position="258"/>
    </location>
</feature>
<proteinExistence type="inferred from homology"/>
<feature type="transmembrane region" description="Helical" evidence="7">
    <location>
        <begin position="180"/>
        <end position="204"/>
    </location>
</feature>
<dbReference type="Proteomes" id="UP001652503">
    <property type="component" value="Unassembled WGS sequence"/>
</dbReference>
<organism evidence="9 10">
    <name type="scientific">Albidovulum sediminicola</name>
    <dbReference type="NCBI Taxonomy" id="2984331"/>
    <lineage>
        <taxon>Bacteria</taxon>
        <taxon>Pseudomonadati</taxon>
        <taxon>Pseudomonadota</taxon>
        <taxon>Alphaproteobacteria</taxon>
        <taxon>Rhodobacterales</taxon>
        <taxon>Paracoccaceae</taxon>
        <taxon>Albidovulum</taxon>
    </lineage>
</organism>
<accession>A0ABT2Z5E1</accession>
<sequence>MTLSDNLRGALLMAVAMCAFTLNDACMKAVTAELPLYQTAMLRGMLTLAALTAIAPWLGGLTLRIARADRIALIWRTFGEIFGTLFFLMALRHLPLANLSAILQALPLAVTLGAALVYGAPIGWRRLTAIAIGFAGVLLIVRPGLAGFDGWSLLGLASVLCVVVRDLATRRLSREVSSVTVAFLAALAVGTAAGLMVPFTGWQAVSPQNWLLILAAAGFLVGGYLSIVMAMRVGEIAVVAPFRYTSLLAALVLGWLVFDELPGAMTLIGAAVIVITGIYTFHRERTAGARDPIPAAIASPLRGTARGPAGLPPRAPGAS</sequence>
<evidence type="ECO:0000256" key="4">
    <source>
        <dbReference type="ARBA" id="ARBA00022989"/>
    </source>
</evidence>
<feature type="transmembrane region" description="Helical" evidence="7">
    <location>
        <begin position="264"/>
        <end position="281"/>
    </location>
</feature>
<protein>
    <submittedName>
        <fullName evidence="9">DMT family transporter</fullName>
    </submittedName>
</protein>
<feature type="compositionally biased region" description="Pro residues" evidence="6">
    <location>
        <begin position="310"/>
        <end position="319"/>
    </location>
</feature>
<evidence type="ECO:0000256" key="3">
    <source>
        <dbReference type="ARBA" id="ARBA00022692"/>
    </source>
</evidence>
<gene>
    <name evidence="9" type="ORF">OE647_16085</name>
</gene>
<dbReference type="PANTHER" id="PTHR22911:SF6">
    <property type="entry name" value="SOLUTE CARRIER FAMILY 35 MEMBER G1"/>
    <property type="match status" value="1"/>
</dbReference>